<keyword evidence="3" id="KW-0812">Transmembrane</keyword>
<keyword evidence="5" id="KW-1185">Reference proteome</keyword>
<comment type="caution">
    <text evidence="4">The sequence shown here is derived from an EMBL/GenBank/DDBJ whole genome shotgun (WGS) entry which is preliminary data.</text>
</comment>
<dbReference type="PANTHER" id="PTHR32309">
    <property type="entry name" value="TYROSINE-PROTEIN KINASE"/>
    <property type="match status" value="1"/>
</dbReference>
<protein>
    <submittedName>
        <fullName evidence="4">Uncharacterized protein</fullName>
    </submittedName>
</protein>
<organism evidence="4 5">
    <name type="scientific">Novipirellula herctigrandis</name>
    <dbReference type="NCBI Taxonomy" id="2527986"/>
    <lineage>
        <taxon>Bacteria</taxon>
        <taxon>Pseudomonadati</taxon>
        <taxon>Planctomycetota</taxon>
        <taxon>Planctomycetia</taxon>
        <taxon>Pirellulales</taxon>
        <taxon>Pirellulaceae</taxon>
        <taxon>Novipirellula</taxon>
    </lineage>
</organism>
<dbReference type="PANTHER" id="PTHR32309:SF31">
    <property type="entry name" value="CAPSULAR EXOPOLYSACCHARIDE FAMILY"/>
    <property type="match status" value="1"/>
</dbReference>
<feature type="transmembrane region" description="Helical" evidence="3">
    <location>
        <begin position="417"/>
        <end position="441"/>
    </location>
</feature>
<accession>A0A5C5Z2Z4</accession>
<dbReference type="InterPro" id="IPR050445">
    <property type="entry name" value="Bact_polysacc_biosynth/exp"/>
</dbReference>
<evidence type="ECO:0000256" key="2">
    <source>
        <dbReference type="SAM" id="MobiDB-lite"/>
    </source>
</evidence>
<feature type="transmembrane region" description="Helical" evidence="3">
    <location>
        <begin position="12"/>
        <end position="39"/>
    </location>
</feature>
<gene>
    <name evidence="4" type="ORF">CA13_30870</name>
</gene>
<feature type="region of interest" description="Disordered" evidence="2">
    <location>
        <begin position="464"/>
        <end position="493"/>
    </location>
</feature>
<evidence type="ECO:0000256" key="3">
    <source>
        <dbReference type="SAM" id="Phobius"/>
    </source>
</evidence>
<dbReference type="EMBL" id="SJPJ01000001">
    <property type="protein sequence ID" value="TWT81634.1"/>
    <property type="molecule type" value="Genomic_DNA"/>
</dbReference>
<evidence type="ECO:0000256" key="1">
    <source>
        <dbReference type="SAM" id="Coils"/>
    </source>
</evidence>
<feature type="coiled-coil region" evidence="1">
    <location>
        <begin position="333"/>
        <end position="360"/>
    </location>
</feature>
<keyword evidence="3" id="KW-1133">Transmembrane helix</keyword>
<dbReference type="Proteomes" id="UP000315010">
    <property type="component" value="Unassembled WGS sequence"/>
</dbReference>
<reference evidence="4 5" key="1">
    <citation type="submission" date="2019-02" db="EMBL/GenBank/DDBJ databases">
        <title>Deep-cultivation of Planctomycetes and their phenomic and genomic characterization uncovers novel biology.</title>
        <authorList>
            <person name="Wiegand S."/>
            <person name="Jogler M."/>
            <person name="Boedeker C."/>
            <person name="Pinto D."/>
            <person name="Vollmers J."/>
            <person name="Rivas-Marin E."/>
            <person name="Kohn T."/>
            <person name="Peeters S.H."/>
            <person name="Heuer A."/>
            <person name="Rast P."/>
            <person name="Oberbeckmann S."/>
            <person name="Bunk B."/>
            <person name="Jeske O."/>
            <person name="Meyerdierks A."/>
            <person name="Storesund J.E."/>
            <person name="Kallscheuer N."/>
            <person name="Luecker S."/>
            <person name="Lage O.M."/>
            <person name="Pohl T."/>
            <person name="Merkel B.J."/>
            <person name="Hornburger P."/>
            <person name="Mueller R.-W."/>
            <person name="Bruemmer F."/>
            <person name="Labrenz M."/>
            <person name="Spormann A.M."/>
            <person name="Op Den Camp H."/>
            <person name="Overmann J."/>
            <person name="Amann R."/>
            <person name="Jetten M.S.M."/>
            <person name="Mascher T."/>
            <person name="Medema M.H."/>
            <person name="Devos D.P."/>
            <person name="Kaster A.-K."/>
            <person name="Ovreas L."/>
            <person name="Rohde M."/>
            <person name="Galperin M.Y."/>
            <person name="Jogler C."/>
        </authorList>
    </citation>
    <scope>NUCLEOTIDE SEQUENCE [LARGE SCALE GENOMIC DNA]</scope>
    <source>
        <strain evidence="4 5">CA13</strain>
    </source>
</reference>
<dbReference type="RefSeq" id="WP_419194341.1">
    <property type="nucleotide sequence ID" value="NZ_SJPJ01000001.1"/>
</dbReference>
<keyword evidence="1" id="KW-0175">Coiled coil</keyword>
<dbReference type="AlphaFoldDB" id="A0A5C5Z2Z4"/>
<sequence length="493" mass="54184">MSTAPIPWKHVRNVLVVFAPLWVGATIVFAFFGVSYSLLRRDVYSARQPLVVRNEATSSVDRMGRFSSQTELKAAQETILEMTQNPEVVAGALRQIGPRSGKPDSNWPSTEVIDSVANGKVNLLAPHGSEFGNTEVVYLQVKASDQQRALVFCEAMFDNLTEHLRNIRQVRADSVIRELTYARDQAEENLNEAADRMRVFEVQFSADLGELRNLNDAIAGDGTNRRTLEQTANELQIAELELEKLHSLHELLIAGSKNPDHLLVSGSDLLTLQPSLLRLKDGLIDAQITSSQLAANRTAKHPSVINARSTEQQIRKRMQEEASTVVQAMQPVLKLEQARVQRLTEKQNRLVQRLEALAAARTDYAKVDAEVNHRTTLLEEAERALAEAHASRTAALSTNLVAELGPPQVSENPIGPGGFLVTMGSATAGLLFGLGSVFLIAPGPNETRRGRRWTDFLQKGGRRAADQAAAAAVAETVPQGHTQAPRADRRQNR</sequence>
<keyword evidence="3" id="KW-0472">Membrane</keyword>
<evidence type="ECO:0000313" key="5">
    <source>
        <dbReference type="Proteomes" id="UP000315010"/>
    </source>
</evidence>
<feature type="coiled-coil region" evidence="1">
    <location>
        <begin position="176"/>
        <end position="248"/>
    </location>
</feature>
<name>A0A5C5Z2Z4_9BACT</name>
<evidence type="ECO:0000313" key="4">
    <source>
        <dbReference type="EMBL" id="TWT81634.1"/>
    </source>
</evidence>
<proteinExistence type="predicted"/>